<dbReference type="GO" id="GO:0016491">
    <property type="term" value="F:oxidoreductase activity"/>
    <property type="evidence" value="ECO:0007669"/>
    <property type="project" value="UniProtKB-KW"/>
</dbReference>
<dbReference type="Proteomes" id="UP000006057">
    <property type="component" value="Plasmid pMYCCH.01"/>
</dbReference>
<dbReference type="AlphaFoldDB" id="I4BS67"/>
<dbReference type="HOGENOM" id="CLU_003291_1_3_11"/>
<evidence type="ECO:0000256" key="1">
    <source>
        <dbReference type="ARBA" id="ARBA00001974"/>
    </source>
</evidence>
<organism evidence="9 10">
    <name type="scientific">Mycolicibacterium chubuense (strain NBB4)</name>
    <name type="common">Mycobacterium chubuense</name>
    <dbReference type="NCBI Taxonomy" id="710421"/>
    <lineage>
        <taxon>Bacteria</taxon>
        <taxon>Bacillati</taxon>
        <taxon>Actinomycetota</taxon>
        <taxon>Actinomycetes</taxon>
        <taxon>Mycobacteriales</taxon>
        <taxon>Mycobacteriaceae</taxon>
        <taxon>Mycolicibacterium</taxon>
    </lineage>
</organism>
<evidence type="ECO:0000313" key="10">
    <source>
        <dbReference type="Proteomes" id="UP000006057"/>
    </source>
</evidence>
<keyword evidence="6" id="KW-0676">Redox-active center</keyword>
<dbReference type="InterPro" id="IPR050260">
    <property type="entry name" value="FAD-bd_OxRdtase"/>
</dbReference>
<feature type="domain" description="FAD/NAD(P)-binding" evidence="8">
    <location>
        <begin position="24"/>
        <end position="308"/>
    </location>
</feature>
<dbReference type="PRINTS" id="PR00368">
    <property type="entry name" value="FADPNR"/>
</dbReference>
<keyword evidence="5" id="KW-0560">Oxidoreductase</keyword>
<dbReference type="Pfam" id="PF02852">
    <property type="entry name" value="Pyr_redox_dim"/>
    <property type="match status" value="1"/>
</dbReference>
<geneLocation type="plasmid" evidence="9 10">
    <name>pMYCCH.01</name>
</geneLocation>
<comment type="similarity">
    <text evidence="2">Belongs to the class-III pyridine nucleotide-disulfide oxidoreductase family.</text>
</comment>
<evidence type="ECO:0000259" key="8">
    <source>
        <dbReference type="Pfam" id="PF07992"/>
    </source>
</evidence>
<protein>
    <submittedName>
        <fullName evidence="9">NAD(FAD)-dependent dehydrogenase</fullName>
    </submittedName>
</protein>
<reference evidence="9 10" key="1">
    <citation type="submission" date="2012-06" db="EMBL/GenBank/DDBJ databases">
        <title>Complete sequence of plasmid 1 of Mycobacterium chubuense NBB4.</title>
        <authorList>
            <consortium name="US DOE Joint Genome Institute"/>
            <person name="Lucas S."/>
            <person name="Han J."/>
            <person name="Lapidus A."/>
            <person name="Cheng J.-F."/>
            <person name="Goodwin L."/>
            <person name="Pitluck S."/>
            <person name="Peters L."/>
            <person name="Mikhailova N."/>
            <person name="Teshima H."/>
            <person name="Detter J.C."/>
            <person name="Han C."/>
            <person name="Tapia R."/>
            <person name="Land M."/>
            <person name="Hauser L."/>
            <person name="Kyrpides N."/>
            <person name="Ivanova N."/>
            <person name="Pagani I."/>
            <person name="Mattes T."/>
            <person name="Holmes A."/>
            <person name="Rutledge P."/>
            <person name="Paulsen I."/>
            <person name="Coleman N."/>
            <person name="Woyke T."/>
        </authorList>
    </citation>
    <scope>NUCLEOTIDE SEQUENCE [LARGE SCALE GENOMIC DNA]</scope>
    <source>
        <strain evidence="9 10">NBB4</strain>
        <plasmid evidence="9 10">pMYCCH.01</plasmid>
    </source>
</reference>
<keyword evidence="10" id="KW-1185">Reference proteome</keyword>
<evidence type="ECO:0000256" key="3">
    <source>
        <dbReference type="ARBA" id="ARBA00022630"/>
    </source>
</evidence>
<dbReference type="KEGG" id="mcb:Mycch_5453"/>
<feature type="domain" description="Pyridine nucleotide-disulphide oxidoreductase dimerisation" evidence="7">
    <location>
        <begin position="348"/>
        <end position="450"/>
    </location>
</feature>
<dbReference type="Gene3D" id="3.50.50.60">
    <property type="entry name" value="FAD/NAD(P)-binding domain"/>
    <property type="match status" value="2"/>
</dbReference>
<keyword evidence="3" id="KW-0285">Flavoprotein</keyword>
<comment type="cofactor">
    <cofactor evidence="1">
        <name>FAD</name>
        <dbReference type="ChEBI" id="CHEBI:57692"/>
    </cofactor>
</comment>
<evidence type="ECO:0000256" key="5">
    <source>
        <dbReference type="ARBA" id="ARBA00023002"/>
    </source>
</evidence>
<keyword evidence="4" id="KW-0274">FAD</keyword>
<dbReference type="InterPro" id="IPR023753">
    <property type="entry name" value="FAD/NAD-binding_dom"/>
</dbReference>
<dbReference type="PANTHER" id="PTHR43429">
    <property type="entry name" value="PYRIDINE NUCLEOTIDE-DISULFIDE OXIDOREDUCTASE DOMAIN-CONTAINING"/>
    <property type="match status" value="1"/>
</dbReference>
<name>I4BS67_MYCCN</name>
<evidence type="ECO:0000256" key="4">
    <source>
        <dbReference type="ARBA" id="ARBA00022827"/>
    </source>
</evidence>
<sequence length="478" mass="49140" precursor="true">MGLGRVKSLPFEVIEGEEGSMSSRLVVVGGGAAGMSAASAARRVDPALDIVVLEAGGYAAYGLCGLPYYLAGLVESADDLLAYPPSFFREQRRIDLRLNARVTQLDPQRQTICYAQDGRERRLGYHRLIVTAGGVPVRPPIPGLDDERVFTVRTLEDAISLRSLLDAGRIGQVLVVGAGYVGLEMAEALTARGSAVTVVEALAQAMPNLDAPVAALVEAEVRRRGVDLRLGTRLEKLARAGDRLVARIGGQQLSVDAVVLATGVRPASSVAAAAGAATDQAGALLVDESMRTSLPDVFAAGDCVATHHRVLGRPAFVPLGPAANKTGRVAGTVAAGGAASFTGIVGTAVVKVFDLAVARTGLTLTETLAEGLRAVATDATGKSRAKYYPGTSPVHVRLVHTPGGRLLGAQLVGAGDGVAKRIDPIAIALQAGFDVGDLVAADLSYAPPYAPVYDPVLLAAQAANAANAIASQPNSLAV</sequence>
<evidence type="ECO:0000259" key="7">
    <source>
        <dbReference type="Pfam" id="PF02852"/>
    </source>
</evidence>
<proteinExistence type="inferred from homology"/>
<dbReference type="PRINTS" id="PR00411">
    <property type="entry name" value="PNDRDTASEI"/>
</dbReference>
<dbReference type="EMBL" id="CP003054">
    <property type="protein sequence ID" value="AFM20124.1"/>
    <property type="molecule type" value="Genomic_DNA"/>
</dbReference>
<dbReference type="InterPro" id="IPR004099">
    <property type="entry name" value="Pyr_nucl-diS_OxRdtase_dimer"/>
</dbReference>
<gene>
    <name evidence="9" type="ordered locus">Mycch_5453</name>
</gene>
<dbReference type="SUPFAM" id="SSF55424">
    <property type="entry name" value="FAD/NAD-linked reductases, dimerisation (C-terminal) domain"/>
    <property type="match status" value="1"/>
</dbReference>
<dbReference type="InterPro" id="IPR036188">
    <property type="entry name" value="FAD/NAD-bd_sf"/>
</dbReference>
<evidence type="ECO:0000256" key="6">
    <source>
        <dbReference type="ARBA" id="ARBA00023284"/>
    </source>
</evidence>
<evidence type="ECO:0000256" key="2">
    <source>
        <dbReference type="ARBA" id="ARBA00009130"/>
    </source>
</evidence>
<dbReference type="SUPFAM" id="SSF51905">
    <property type="entry name" value="FAD/NAD(P)-binding domain"/>
    <property type="match status" value="2"/>
</dbReference>
<evidence type="ECO:0000313" key="9">
    <source>
        <dbReference type="EMBL" id="AFM20124.1"/>
    </source>
</evidence>
<dbReference type="Pfam" id="PF07992">
    <property type="entry name" value="Pyr_redox_2"/>
    <property type="match status" value="1"/>
</dbReference>
<keyword evidence="9" id="KW-0614">Plasmid</keyword>
<dbReference type="PANTHER" id="PTHR43429:SF1">
    <property type="entry name" value="NAD(P)H SULFUR OXIDOREDUCTASE (COA-DEPENDENT)"/>
    <property type="match status" value="1"/>
</dbReference>
<dbReference type="PATRIC" id="fig|710421.3.peg.5441"/>
<dbReference type="InterPro" id="IPR016156">
    <property type="entry name" value="FAD/NAD-linked_Rdtase_dimer_sf"/>
</dbReference>
<accession>I4BS67</accession>